<keyword evidence="3" id="KW-1185">Reference proteome</keyword>
<evidence type="ECO:0000313" key="2">
    <source>
        <dbReference type="EMBL" id="GGE49193.1"/>
    </source>
</evidence>
<reference evidence="2" key="2">
    <citation type="submission" date="2020-09" db="EMBL/GenBank/DDBJ databases">
        <authorList>
            <person name="Sun Q."/>
            <person name="Zhou Y."/>
        </authorList>
    </citation>
    <scope>NUCLEOTIDE SEQUENCE</scope>
    <source>
        <strain evidence="2">CGMCC 1.15371</strain>
    </source>
</reference>
<sequence length="455" mass="51147">MMKTSRKALASSLVMLLVALYLLTGCSSSEGATSKKTGKWAGQTLTVQMIGTFKMQDSTDPITGQKVKGLNTLKEEFEKQHPGATLKIVTMPWDGYIQKTKTMVTGNQADVYQMPGLDSGYAREGDLEPLQPFIDKDHFDLNKYVDNQVEGWETIGPDGKKRIYGLPVFGDTRFILYDKKVFKDWGVKDLSAHPTMNEILEKAKQMTGKNPKTGKQNYGVYFSGKSPEWLIVNAAEAQNGSWGSGQKFDEMKFNFDSPEMLKGLNWLLDLSKYAPKGITSDQGSEKWLTKDNNIAIMLNQGPGSLISKINSQGLQKRIGIAQEFNNDEGKGGLFAGSPFVMAKNSKHKDLAWEWIKFSSTDFFQKYLWEEYNSIPVIKDAKKWKSIKDESQFMNPIFDALSTPWTPHYPWVNGEPRLELESQVQGALTGKISPKAALENVEQKSNEWAKQQLNNQ</sequence>
<dbReference type="AlphaFoldDB" id="A0A8J2YKT2"/>
<feature type="signal peptide" evidence="1">
    <location>
        <begin position="1"/>
        <end position="31"/>
    </location>
</feature>
<organism evidence="2 3">
    <name type="scientific">Pullulanibacillus camelliae</name>
    <dbReference type="NCBI Taxonomy" id="1707096"/>
    <lineage>
        <taxon>Bacteria</taxon>
        <taxon>Bacillati</taxon>
        <taxon>Bacillota</taxon>
        <taxon>Bacilli</taxon>
        <taxon>Bacillales</taxon>
        <taxon>Sporolactobacillaceae</taxon>
        <taxon>Pullulanibacillus</taxon>
    </lineage>
</organism>
<dbReference type="InterPro" id="IPR006059">
    <property type="entry name" value="SBP"/>
</dbReference>
<dbReference type="PANTHER" id="PTHR43649:SF12">
    <property type="entry name" value="DIACETYLCHITOBIOSE BINDING PROTEIN DASA"/>
    <property type="match status" value="1"/>
</dbReference>
<feature type="chain" id="PRO_5035324536" evidence="1">
    <location>
        <begin position="32"/>
        <end position="455"/>
    </location>
</feature>
<accession>A0A8J2YKT2</accession>
<dbReference type="Gene3D" id="3.40.190.10">
    <property type="entry name" value="Periplasmic binding protein-like II"/>
    <property type="match status" value="2"/>
</dbReference>
<dbReference type="EMBL" id="BMIR01000016">
    <property type="protein sequence ID" value="GGE49193.1"/>
    <property type="molecule type" value="Genomic_DNA"/>
</dbReference>
<evidence type="ECO:0000313" key="3">
    <source>
        <dbReference type="Proteomes" id="UP000628775"/>
    </source>
</evidence>
<dbReference type="SUPFAM" id="SSF53850">
    <property type="entry name" value="Periplasmic binding protein-like II"/>
    <property type="match status" value="1"/>
</dbReference>
<keyword evidence="1" id="KW-0732">Signal</keyword>
<evidence type="ECO:0000256" key="1">
    <source>
        <dbReference type="SAM" id="SignalP"/>
    </source>
</evidence>
<reference evidence="2" key="1">
    <citation type="journal article" date="2014" name="Int. J. Syst. Evol. Microbiol.">
        <title>Complete genome sequence of Corynebacterium casei LMG S-19264T (=DSM 44701T), isolated from a smear-ripened cheese.</title>
        <authorList>
            <consortium name="US DOE Joint Genome Institute (JGI-PGF)"/>
            <person name="Walter F."/>
            <person name="Albersmeier A."/>
            <person name="Kalinowski J."/>
            <person name="Ruckert C."/>
        </authorList>
    </citation>
    <scope>NUCLEOTIDE SEQUENCE</scope>
    <source>
        <strain evidence="2">CGMCC 1.15371</strain>
    </source>
</reference>
<comment type="caution">
    <text evidence="2">The sequence shown here is derived from an EMBL/GenBank/DDBJ whole genome shotgun (WGS) entry which is preliminary data.</text>
</comment>
<protein>
    <submittedName>
        <fullName evidence="2">ABC transporter substrate-binding protein</fullName>
    </submittedName>
</protein>
<dbReference type="Pfam" id="PF01547">
    <property type="entry name" value="SBP_bac_1"/>
    <property type="match status" value="1"/>
</dbReference>
<proteinExistence type="predicted"/>
<dbReference type="PROSITE" id="PS51257">
    <property type="entry name" value="PROKAR_LIPOPROTEIN"/>
    <property type="match status" value="1"/>
</dbReference>
<dbReference type="PANTHER" id="PTHR43649">
    <property type="entry name" value="ARABINOSE-BINDING PROTEIN-RELATED"/>
    <property type="match status" value="1"/>
</dbReference>
<gene>
    <name evidence="2" type="ORF">GCM10011391_30020</name>
</gene>
<dbReference type="Proteomes" id="UP000628775">
    <property type="component" value="Unassembled WGS sequence"/>
</dbReference>
<name>A0A8J2YKT2_9BACL</name>
<dbReference type="InterPro" id="IPR050490">
    <property type="entry name" value="Bact_solute-bd_prot1"/>
</dbReference>